<dbReference type="SMART" id="SM00091">
    <property type="entry name" value="PAS"/>
    <property type="match status" value="1"/>
</dbReference>
<dbReference type="RefSeq" id="WP_206663784.1">
    <property type="nucleotide sequence ID" value="NZ_QFGA01000002.1"/>
</dbReference>
<feature type="coiled-coil region" evidence="6">
    <location>
        <begin position="119"/>
        <end position="146"/>
    </location>
</feature>
<keyword evidence="10" id="KW-1185">Reference proteome</keyword>
<dbReference type="InterPro" id="IPR009057">
    <property type="entry name" value="Homeodomain-like_sf"/>
</dbReference>
<protein>
    <submittedName>
        <fullName evidence="9">Transcriptional regulatory protein ZraR</fullName>
    </submittedName>
</protein>
<evidence type="ECO:0000256" key="5">
    <source>
        <dbReference type="ARBA" id="ARBA00023163"/>
    </source>
</evidence>
<reference evidence="9 10" key="1">
    <citation type="journal article" date="2018" name="Environ. Microbiol.">
        <title>Novel energy conservation strategies and behaviour of Pelotomaculum schinkii driving syntrophic propionate catabolism.</title>
        <authorList>
            <person name="Hidalgo-Ahumada C.A.P."/>
            <person name="Nobu M.K."/>
            <person name="Narihiro T."/>
            <person name="Tamaki H."/>
            <person name="Liu W.T."/>
            <person name="Kamagata Y."/>
            <person name="Stams A.J.M."/>
            <person name="Imachi H."/>
            <person name="Sousa D.Z."/>
        </authorList>
    </citation>
    <scope>NUCLEOTIDE SEQUENCE [LARGE SCALE GENOMIC DNA]</scope>
    <source>
        <strain evidence="9 10">HH</strain>
    </source>
</reference>
<keyword evidence="5" id="KW-0804">Transcription</keyword>
<dbReference type="GO" id="GO:0043565">
    <property type="term" value="F:sequence-specific DNA binding"/>
    <property type="evidence" value="ECO:0007669"/>
    <property type="project" value="InterPro"/>
</dbReference>
<evidence type="ECO:0000256" key="6">
    <source>
        <dbReference type="SAM" id="Coils"/>
    </source>
</evidence>
<dbReference type="PANTHER" id="PTHR32071:SF57">
    <property type="entry name" value="C4-DICARBOXYLATE TRANSPORT TRANSCRIPTIONAL REGULATORY PROTEIN DCTD"/>
    <property type="match status" value="1"/>
</dbReference>
<dbReference type="InterPro" id="IPR002078">
    <property type="entry name" value="Sigma_54_int"/>
</dbReference>
<dbReference type="InterPro" id="IPR025944">
    <property type="entry name" value="Sigma_54_int_dom_CS"/>
</dbReference>
<dbReference type="InterPro" id="IPR000014">
    <property type="entry name" value="PAS"/>
</dbReference>
<dbReference type="InterPro" id="IPR003593">
    <property type="entry name" value="AAA+_ATPase"/>
</dbReference>
<dbReference type="EMBL" id="QFGA01000002">
    <property type="protein sequence ID" value="TEB06083.1"/>
    <property type="molecule type" value="Genomic_DNA"/>
</dbReference>
<name>A0A4Y7RBI8_9FIRM</name>
<dbReference type="InterPro" id="IPR002197">
    <property type="entry name" value="HTH_Fis"/>
</dbReference>
<keyword evidence="4" id="KW-0238">DNA-binding</keyword>
<dbReference type="FunFam" id="3.40.50.300:FF:000006">
    <property type="entry name" value="DNA-binding transcriptional regulator NtrC"/>
    <property type="match status" value="1"/>
</dbReference>
<dbReference type="PROSITE" id="PS50112">
    <property type="entry name" value="PAS"/>
    <property type="match status" value="1"/>
</dbReference>
<dbReference type="Pfam" id="PF13426">
    <property type="entry name" value="PAS_9"/>
    <property type="match status" value="1"/>
</dbReference>
<organism evidence="9 10">
    <name type="scientific">Pelotomaculum schinkii</name>
    <dbReference type="NCBI Taxonomy" id="78350"/>
    <lineage>
        <taxon>Bacteria</taxon>
        <taxon>Bacillati</taxon>
        <taxon>Bacillota</taxon>
        <taxon>Clostridia</taxon>
        <taxon>Eubacteriales</taxon>
        <taxon>Desulfotomaculaceae</taxon>
        <taxon>Pelotomaculum</taxon>
    </lineage>
</organism>
<gene>
    <name evidence="9" type="primary">zraR_5</name>
    <name evidence="9" type="ORF">Psch_03125</name>
</gene>
<evidence type="ECO:0000256" key="4">
    <source>
        <dbReference type="ARBA" id="ARBA00023125"/>
    </source>
</evidence>
<feature type="domain" description="PAS" evidence="8">
    <location>
        <begin position="25"/>
        <end position="72"/>
    </location>
</feature>
<comment type="caution">
    <text evidence="9">The sequence shown here is derived from an EMBL/GenBank/DDBJ whole genome shotgun (WGS) entry which is preliminary data.</text>
</comment>
<dbReference type="Gene3D" id="3.30.450.20">
    <property type="entry name" value="PAS domain"/>
    <property type="match status" value="1"/>
</dbReference>
<dbReference type="AlphaFoldDB" id="A0A4Y7RBI8"/>
<dbReference type="NCBIfam" id="TIGR00229">
    <property type="entry name" value="sensory_box"/>
    <property type="match status" value="1"/>
</dbReference>
<sequence length="489" mass="55496">MMKADEATKKIAAENLIQIRMGISFEKILENVNEAICVVDEHGVVTYWNNRSEKLYGVDRMEIVGTDVAQFFPNALCLEVLRNGDPVEYVEHRPREGNMVIISSIPICDGDHVIGAVSIDQDITEIQRMSFELQEAKNRIKYLERAEEVIKQIHGNCGFERIVYKSKQMYDLIMIAKKVAESDVSVMIVGESGTGKDLFAYAIHEESMRRDQPFVVVDCSAIPSSLIESELFGYESGAFTGAQKKGKPGKFEIADGGTVFLDEIGELPLEMQSKLLRVLESHEFYRVGGVKPIKVDIRVIAATNREMATMLKNGTFRQDLFYRLNVFSLKLPALRERPEDIPILIDYYLKKHSVVNHKLIDKIAPEVMAMLLHYHWPGNVRELKNVVERLVVLADDNMITAQYLPLVIKNSNQKQGDNKITANFETLTRLEEAVIEAERRTIINVLTLTGNNKAKAAKMLRIPRSTLYYKLQKLNIAYDGQIHIDDLTT</sequence>
<dbReference type="Gene3D" id="1.10.8.60">
    <property type="match status" value="1"/>
</dbReference>
<evidence type="ECO:0000259" key="7">
    <source>
        <dbReference type="PROSITE" id="PS50045"/>
    </source>
</evidence>
<keyword evidence="6" id="KW-0175">Coiled coil</keyword>
<dbReference type="InterPro" id="IPR025662">
    <property type="entry name" value="Sigma_54_int_dom_ATP-bd_1"/>
</dbReference>
<dbReference type="SUPFAM" id="SSF46689">
    <property type="entry name" value="Homeodomain-like"/>
    <property type="match status" value="1"/>
</dbReference>
<dbReference type="GO" id="GO:0005524">
    <property type="term" value="F:ATP binding"/>
    <property type="evidence" value="ECO:0007669"/>
    <property type="project" value="UniProtKB-KW"/>
</dbReference>
<evidence type="ECO:0000256" key="2">
    <source>
        <dbReference type="ARBA" id="ARBA00022840"/>
    </source>
</evidence>
<accession>A0A4Y7RBI8</accession>
<dbReference type="PANTHER" id="PTHR32071">
    <property type="entry name" value="TRANSCRIPTIONAL REGULATORY PROTEIN"/>
    <property type="match status" value="1"/>
</dbReference>
<dbReference type="CDD" id="cd00009">
    <property type="entry name" value="AAA"/>
    <property type="match status" value="1"/>
</dbReference>
<dbReference type="SUPFAM" id="SSF52540">
    <property type="entry name" value="P-loop containing nucleoside triphosphate hydrolases"/>
    <property type="match status" value="1"/>
</dbReference>
<dbReference type="PROSITE" id="PS00688">
    <property type="entry name" value="SIGMA54_INTERACT_3"/>
    <property type="match status" value="1"/>
</dbReference>
<dbReference type="Pfam" id="PF25601">
    <property type="entry name" value="AAA_lid_14"/>
    <property type="match status" value="1"/>
</dbReference>
<feature type="domain" description="Sigma-54 factor interaction" evidence="7">
    <location>
        <begin position="162"/>
        <end position="392"/>
    </location>
</feature>
<evidence type="ECO:0000259" key="8">
    <source>
        <dbReference type="PROSITE" id="PS50112"/>
    </source>
</evidence>
<dbReference type="SUPFAM" id="SSF55785">
    <property type="entry name" value="PYP-like sensor domain (PAS domain)"/>
    <property type="match status" value="1"/>
</dbReference>
<dbReference type="PRINTS" id="PR01590">
    <property type="entry name" value="HTHFIS"/>
</dbReference>
<evidence type="ECO:0000256" key="1">
    <source>
        <dbReference type="ARBA" id="ARBA00022741"/>
    </source>
</evidence>
<dbReference type="CDD" id="cd00130">
    <property type="entry name" value="PAS"/>
    <property type="match status" value="1"/>
</dbReference>
<keyword evidence="3" id="KW-0805">Transcription regulation</keyword>
<dbReference type="PROSITE" id="PS00675">
    <property type="entry name" value="SIGMA54_INTERACT_1"/>
    <property type="match status" value="1"/>
</dbReference>
<dbReference type="InterPro" id="IPR035965">
    <property type="entry name" value="PAS-like_dom_sf"/>
</dbReference>
<dbReference type="Gene3D" id="3.40.50.300">
    <property type="entry name" value="P-loop containing nucleotide triphosphate hydrolases"/>
    <property type="match status" value="1"/>
</dbReference>
<evidence type="ECO:0000256" key="3">
    <source>
        <dbReference type="ARBA" id="ARBA00023015"/>
    </source>
</evidence>
<evidence type="ECO:0000313" key="9">
    <source>
        <dbReference type="EMBL" id="TEB06083.1"/>
    </source>
</evidence>
<dbReference type="PROSITE" id="PS00676">
    <property type="entry name" value="SIGMA54_INTERACT_2"/>
    <property type="match status" value="1"/>
</dbReference>
<dbReference type="Pfam" id="PF02954">
    <property type="entry name" value="HTH_8"/>
    <property type="match status" value="1"/>
</dbReference>
<dbReference type="GO" id="GO:0006355">
    <property type="term" value="P:regulation of DNA-templated transcription"/>
    <property type="evidence" value="ECO:0007669"/>
    <property type="project" value="InterPro"/>
</dbReference>
<dbReference type="PROSITE" id="PS50045">
    <property type="entry name" value="SIGMA54_INTERACT_4"/>
    <property type="match status" value="1"/>
</dbReference>
<dbReference type="Proteomes" id="UP000298324">
    <property type="component" value="Unassembled WGS sequence"/>
</dbReference>
<dbReference type="Pfam" id="PF00158">
    <property type="entry name" value="Sigma54_activat"/>
    <property type="match status" value="1"/>
</dbReference>
<dbReference type="InterPro" id="IPR025943">
    <property type="entry name" value="Sigma_54_int_dom_ATP-bd_2"/>
</dbReference>
<keyword evidence="2" id="KW-0067">ATP-binding</keyword>
<dbReference type="Gene3D" id="1.10.10.60">
    <property type="entry name" value="Homeodomain-like"/>
    <property type="match status" value="1"/>
</dbReference>
<keyword evidence="1" id="KW-0547">Nucleotide-binding</keyword>
<dbReference type="InterPro" id="IPR027417">
    <property type="entry name" value="P-loop_NTPase"/>
</dbReference>
<dbReference type="InterPro" id="IPR058031">
    <property type="entry name" value="AAA_lid_NorR"/>
</dbReference>
<evidence type="ECO:0000313" key="10">
    <source>
        <dbReference type="Proteomes" id="UP000298324"/>
    </source>
</evidence>
<proteinExistence type="predicted"/>
<dbReference type="SMART" id="SM00382">
    <property type="entry name" value="AAA"/>
    <property type="match status" value="1"/>
</dbReference>